<evidence type="ECO:0000313" key="3">
    <source>
        <dbReference type="Proteomes" id="UP001279410"/>
    </source>
</evidence>
<dbReference type="AlphaFoldDB" id="A0AAD3MS92"/>
<dbReference type="Proteomes" id="UP001279410">
    <property type="component" value="Unassembled WGS sequence"/>
</dbReference>
<evidence type="ECO:0000256" key="1">
    <source>
        <dbReference type="SAM" id="MobiDB-lite"/>
    </source>
</evidence>
<protein>
    <submittedName>
        <fullName evidence="2">Synaptonemal complex protein 1-like protein</fullName>
    </submittedName>
</protein>
<gene>
    <name evidence="2" type="ORF">AKAME5_001146700</name>
</gene>
<accession>A0AAD3MS92</accession>
<feature type="region of interest" description="Disordered" evidence="1">
    <location>
        <begin position="130"/>
        <end position="153"/>
    </location>
</feature>
<proteinExistence type="predicted"/>
<name>A0AAD3MS92_LATJO</name>
<dbReference type="EMBL" id="BRZM01000037">
    <property type="protein sequence ID" value="GLD59470.1"/>
    <property type="molecule type" value="Genomic_DNA"/>
</dbReference>
<comment type="caution">
    <text evidence="2">The sequence shown here is derived from an EMBL/GenBank/DDBJ whole genome shotgun (WGS) entry which is preliminary data.</text>
</comment>
<keyword evidence="3" id="KW-1185">Reference proteome</keyword>
<evidence type="ECO:0000313" key="2">
    <source>
        <dbReference type="EMBL" id="GLD59470.1"/>
    </source>
</evidence>
<sequence>MVPRPPTCLMEDCAHSKDKFVILKQLSMVASVQEKENHEVVQNQLKLSQEKLAAELKTEKENHEVLQNQFKLSQEKLAAELKTEKEINEVVQNQLKLSQEKLAAELKTEKENHEVLQNQLKLSQEKLAAEQLEEHNDLPQEEETETAPRKSTFKRFRHFLGLRKPQRWKRPAVPASTSGD</sequence>
<reference evidence="2" key="1">
    <citation type="submission" date="2022-08" db="EMBL/GenBank/DDBJ databases">
        <title>Genome sequencing of akame (Lates japonicus).</title>
        <authorList>
            <person name="Hashiguchi Y."/>
            <person name="Takahashi H."/>
        </authorList>
    </citation>
    <scope>NUCLEOTIDE SEQUENCE</scope>
    <source>
        <strain evidence="2">Kochi</strain>
    </source>
</reference>
<organism evidence="2 3">
    <name type="scientific">Lates japonicus</name>
    <name type="common">Japanese lates</name>
    <dbReference type="NCBI Taxonomy" id="270547"/>
    <lineage>
        <taxon>Eukaryota</taxon>
        <taxon>Metazoa</taxon>
        <taxon>Chordata</taxon>
        <taxon>Craniata</taxon>
        <taxon>Vertebrata</taxon>
        <taxon>Euteleostomi</taxon>
        <taxon>Actinopterygii</taxon>
        <taxon>Neopterygii</taxon>
        <taxon>Teleostei</taxon>
        <taxon>Neoteleostei</taxon>
        <taxon>Acanthomorphata</taxon>
        <taxon>Carangaria</taxon>
        <taxon>Carangaria incertae sedis</taxon>
        <taxon>Centropomidae</taxon>
        <taxon>Lates</taxon>
    </lineage>
</organism>